<evidence type="ECO:0000313" key="3">
    <source>
        <dbReference type="Proteomes" id="UP001642409"/>
    </source>
</evidence>
<sequence>MNKTTHIVNIREELTKDNINLIQNSLFTTLYILENSVVVDYTYMEKLVNFDQSSFVQQQLIILGASMVLTIVCALIHPLIILLREYQIYVKKNKYILRRLDTEDIE</sequence>
<organism evidence="2 3">
    <name type="scientific">Hexamita inflata</name>
    <dbReference type="NCBI Taxonomy" id="28002"/>
    <lineage>
        <taxon>Eukaryota</taxon>
        <taxon>Metamonada</taxon>
        <taxon>Diplomonadida</taxon>
        <taxon>Hexamitidae</taxon>
        <taxon>Hexamitinae</taxon>
        <taxon>Hexamita</taxon>
    </lineage>
</organism>
<proteinExistence type="predicted"/>
<keyword evidence="1" id="KW-1133">Transmembrane helix</keyword>
<dbReference type="EMBL" id="CAXDID020000031">
    <property type="protein sequence ID" value="CAL5993984.1"/>
    <property type="molecule type" value="Genomic_DNA"/>
</dbReference>
<comment type="caution">
    <text evidence="2">The sequence shown here is derived from an EMBL/GenBank/DDBJ whole genome shotgun (WGS) entry which is preliminary data.</text>
</comment>
<dbReference type="Proteomes" id="UP001642409">
    <property type="component" value="Unassembled WGS sequence"/>
</dbReference>
<evidence type="ECO:0000313" key="2">
    <source>
        <dbReference type="EMBL" id="CAL5993984.1"/>
    </source>
</evidence>
<gene>
    <name evidence="2" type="ORF">HINF_LOCUS13328</name>
</gene>
<accession>A0ABP1HGG4</accession>
<keyword evidence="1" id="KW-0472">Membrane</keyword>
<name>A0ABP1HGG4_9EUKA</name>
<keyword evidence="1" id="KW-0812">Transmembrane</keyword>
<evidence type="ECO:0000256" key="1">
    <source>
        <dbReference type="SAM" id="Phobius"/>
    </source>
</evidence>
<reference evidence="2 3" key="1">
    <citation type="submission" date="2024-07" db="EMBL/GenBank/DDBJ databases">
        <authorList>
            <person name="Akdeniz Z."/>
        </authorList>
    </citation>
    <scope>NUCLEOTIDE SEQUENCE [LARGE SCALE GENOMIC DNA]</scope>
</reference>
<protein>
    <submittedName>
        <fullName evidence="2">Hypothetical_protein</fullName>
    </submittedName>
</protein>
<keyword evidence="3" id="KW-1185">Reference proteome</keyword>
<feature type="transmembrane region" description="Helical" evidence="1">
    <location>
        <begin position="60"/>
        <end position="83"/>
    </location>
</feature>